<evidence type="ECO:0000313" key="2">
    <source>
        <dbReference type="Proteomes" id="UP000799437"/>
    </source>
</evidence>
<dbReference type="AlphaFoldDB" id="A0A6A6VVD1"/>
<sequence>MFPAPASLFRSRPLYCRGTLFDVQTLKYCPHSFEVHKASSIPSRHILQLLYYSRMLTVTVIPPQISAISVGFLSKGFGSTVARN</sequence>
<keyword evidence="2" id="KW-1185">Reference proteome</keyword>
<gene>
    <name evidence="1" type="ORF">EJ05DRAFT_480160</name>
</gene>
<dbReference type="Proteomes" id="UP000799437">
    <property type="component" value="Unassembled WGS sequence"/>
</dbReference>
<protein>
    <submittedName>
        <fullName evidence="1">Uncharacterized protein</fullName>
    </submittedName>
</protein>
<organism evidence="1 2">
    <name type="scientific">Pseudovirgaria hyperparasitica</name>
    <dbReference type="NCBI Taxonomy" id="470096"/>
    <lineage>
        <taxon>Eukaryota</taxon>
        <taxon>Fungi</taxon>
        <taxon>Dikarya</taxon>
        <taxon>Ascomycota</taxon>
        <taxon>Pezizomycotina</taxon>
        <taxon>Dothideomycetes</taxon>
        <taxon>Dothideomycetes incertae sedis</taxon>
        <taxon>Acrospermales</taxon>
        <taxon>Acrospermaceae</taxon>
        <taxon>Pseudovirgaria</taxon>
    </lineage>
</organism>
<reference evidence="1" key="1">
    <citation type="journal article" date="2020" name="Stud. Mycol.">
        <title>101 Dothideomycetes genomes: a test case for predicting lifestyles and emergence of pathogens.</title>
        <authorList>
            <person name="Haridas S."/>
            <person name="Albert R."/>
            <person name="Binder M."/>
            <person name="Bloem J."/>
            <person name="Labutti K."/>
            <person name="Salamov A."/>
            <person name="Andreopoulos B."/>
            <person name="Baker S."/>
            <person name="Barry K."/>
            <person name="Bills G."/>
            <person name="Bluhm B."/>
            <person name="Cannon C."/>
            <person name="Castanera R."/>
            <person name="Culley D."/>
            <person name="Daum C."/>
            <person name="Ezra D."/>
            <person name="Gonzalez J."/>
            <person name="Henrissat B."/>
            <person name="Kuo A."/>
            <person name="Liang C."/>
            <person name="Lipzen A."/>
            <person name="Lutzoni F."/>
            <person name="Magnuson J."/>
            <person name="Mondo S."/>
            <person name="Nolan M."/>
            <person name="Ohm R."/>
            <person name="Pangilinan J."/>
            <person name="Park H.-J."/>
            <person name="Ramirez L."/>
            <person name="Alfaro M."/>
            <person name="Sun H."/>
            <person name="Tritt A."/>
            <person name="Yoshinaga Y."/>
            <person name="Zwiers L.-H."/>
            <person name="Turgeon B."/>
            <person name="Goodwin S."/>
            <person name="Spatafora J."/>
            <person name="Crous P."/>
            <person name="Grigoriev I."/>
        </authorList>
    </citation>
    <scope>NUCLEOTIDE SEQUENCE</scope>
    <source>
        <strain evidence="1">CBS 121739</strain>
    </source>
</reference>
<evidence type="ECO:0000313" key="1">
    <source>
        <dbReference type="EMBL" id="KAF2753684.1"/>
    </source>
</evidence>
<dbReference type="EMBL" id="ML996583">
    <property type="protein sequence ID" value="KAF2753684.1"/>
    <property type="molecule type" value="Genomic_DNA"/>
</dbReference>
<name>A0A6A6VVD1_9PEZI</name>
<proteinExistence type="predicted"/>
<dbReference type="GeneID" id="54485872"/>
<dbReference type="RefSeq" id="XP_033596135.1">
    <property type="nucleotide sequence ID" value="XM_033744818.1"/>
</dbReference>
<accession>A0A6A6VVD1</accession>